<gene>
    <name evidence="5" type="ORF">DSTB1V02_LOCUS7987</name>
</gene>
<dbReference type="PRINTS" id="PR00633">
    <property type="entry name" value="RCCNDNSATION"/>
</dbReference>
<dbReference type="PANTHER" id="PTHR46207:SF1">
    <property type="entry name" value="PROTEIN RCC2"/>
    <property type="match status" value="1"/>
</dbReference>
<dbReference type="EMBL" id="LR901246">
    <property type="protein sequence ID" value="CAD7248166.1"/>
    <property type="molecule type" value="Genomic_DNA"/>
</dbReference>
<feature type="compositionally biased region" description="Low complexity" evidence="3">
    <location>
        <begin position="95"/>
        <end position="104"/>
    </location>
</feature>
<dbReference type="InterPro" id="IPR000408">
    <property type="entry name" value="Reg_chr_condens"/>
</dbReference>
<dbReference type="OrthoDB" id="297375at2759"/>
<proteinExistence type="predicted"/>
<evidence type="ECO:0000313" key="6">
    <source>
        <dbReference type="Proteomes" id="UP000677054"/>
    </source>
</evidence>
<evidence type="ECO:0000256" key="2">
    <source>
        <dbReference type="PROSITE-ProRule" id="PRU00235"/>
    </source>
</evidence>
<dbReference type="PROSITE" id="PS00626">
    <property type="entry name" value="RCC1_2"/>
    <property type="match status" value="2"/>
</dbReference>
<feature type="domain" description="RCC1-like" evidence="4">
    <location>
        <begin position="155"/>
        <end position="508"/>
    </location>
</feature>
<dbReference type="InterPro" id="IPR028641">
    <property type="entry name" value="RCC2"/>
</dbReference>
<dbReference type="InterPro" id="IPR009091">
    <property type="entry name" value="RCC1/BLIP-II"/>
</dbReference>
<keyword evidence="6" id="KW-1185">Reference proteome</keyword>
<sequence length="530" mass="57885">MASSESKLSPPVGEETFPSDHEPATKKPKLDGSNITRIDHTLPSKTEEKENCRENLDEETHRGQHVGEDSEVATKTNQSRPIASDTQRPREEESVQLLESSSQEGALEEQKSKCPAGVVLLAGEYNWDICGRQKSSKDSKKNLLKEPLWVFHRVKDLEGIRVQKVVSHCTAAHNILITDQGQALAWGRNDKGQLGVGDTVKKDHPQPILDLKNFTVIDAACGKSHTLVLTESGDVFGFGENKLGQLGLGNENPVVQTPTKIQFDDGPVKKVACGGQFSLMVNSKGALYSFGCPEYGQLGNNTDGKYFVSANRMAFHCELRPIQVKIFIDKMQNGIIIPVKGVRIADIACGTSHSVAVDTEKRVFTWGFGGYGRLGHNETKDEHVPRLVKGFVGLHKGVKKVFAGSIFSLAIGESGGLFLWGQTRRAGEANMYPKPIQDLYGWNILDVGCGYSSIVVAADESVISWGPTPAYGELGHGERQKSSSVPKEVGYMDGLNVHSVTCGICHTLLIARDETEEDHKKLEALPVFKP</sequence>
<feature type="repeat" description="RCC1" evidence="2">
    <location>
        <begin position="285"/>
        <end position="360"/>
    </location>
</feature>
<feature type="compositionally biased region" description="Basic and acidic residues" evidence="3">
    <location>
        <begin position="37"/>
        <end position="68"/>
    </location>
</feature>
<dbReference type="Pfam" id="PF25390">
    <property type="entry name" value="WD40_RLD"/>
    <property type="match status" value="1"/>
</dbReference>
<evidence type="ECO:0000313" key="5">
    <source>
        <dbReference type="EMBL" id="CAD7248166.1"/>
    </source>
</evidence>
<feature type="repeat" description="RCC1" evidence="2">
    <location>
        <begin position="181"/>
        <end position="232"/>
    </location>
</feature>
<dbReference type="PANTHER" id="PTHR46207">
    <property type="entry name" value="PROTEIN RCC2"/>
    <property type="match status" value="1"/>
</dbReference>
<organism evidence="5">
    <name type="scientific">Darwinula stevensoni</name>
    <dbReference type="NCBI Taxonomy" id="69355"/>
    <lineage>
        <taxon>Eukaryota</taxon>
        <taxon>Metazoa</taxon>
        <taxon>Ecdysozoa</taxon>
        <taxon>Arthropoda</taxon>
        <taxon>Crustacea</taxon>
        <taxon>Oligostraca</taxon>
        <taxon>Ostracoda</taxon>
        <taxon>Podocopa</taxon>
        <taxon>Podocopida</taxon>
        <taxon>Darwinulocopina</taxon>
        <taxon>Darwinuloidea</taxon>
        <taxon>Darwinulidae</taxon>
        <taxon>Darwinula</taxon>
    </lineage>
</organism>
<feature type="compositionally biased region" description="Polar residues" evidence="3">
    <location>
        <begin position="73"/>
        <end position="86"/>
    </location>
</feature>
<evidence type="ECO:0000256" key="1">
    <source>
        <dbReference type="ARBA" id="ARBA00022737"/>
    </source>
</evidence>
<dbReference type="Proteomes" id="UP000677054">
    <property type="component" value="Unassembled WGS sequence"/>
</dbReference>
<dbReference type="GO" id="GO:0016020">
    <property type="term" value="C:membrane"/>
    <property type="evidence" value="ECO:0007669"/>
    <property type="project" value="TreeGrafter"/>
</dbReference>
<accession>A0A7R8XJ52</accession>
<reference evidence="5" key="1">
    <citation type="submission" date="2020-11" db="EMBL/GenBank/DDBJ databases">
        <authorList>
            <person name="Tran Van P."/>
        </authorList>
    </citation>
    <scope>NUCLEOTIDE SEQUENCE</scope>
</reference>
<name>A0A7R8XJ52_9CRUS</name>
<feature type="repeat" description="RCC1" evidence="2">
    <location>
        <begin position="460"/>
        <end position="513"/>
    </location>
</feature>
<feature type="region of interest" description="Disordered" evidence="3">
    <location>
        <begin position="1"/>
        <end position="110"/>
    </location>
</feature>
<dbReference type="PROSITE" id="PS50012">
    <property type="entry name" value="RCC1_3"/>
    <property type="match status" value="5"/>
</dbReference>
<feature type="compositionally biased region" description="Basic and acidic residues" evidence="3">
    <location>
        <begin position="18"/>
        <end position="30"/>
    </location>
</feature>
<evidence type="ECO:0000256" key="3">
    <source>
        <dbReference type="SAM" id="MobiDB-lite"/>
    </source>
</evidence>
<evidence type="ECO:0000259" key="4">
    <source>
        <dbReference type="Pfam" id="PF25390"/>
    </source>
</evidence>
<feature type="repeat" description="RCC1" evidence="2">
    <location>
        <begin position="361"/>
        <end position="414"/>
    </location>
</feature>
<keyword evidence="1" id="KW-0677">Repeat</keyword>
<dbReference type="AlphaFoldDB" id="A0A7R8XJ52"/>
<dbReference type="Gene3D" id="2.130.10.30">
    <property type="entry name" value="Regulator of chromosome condensation 1/beta-lactamase-inhibitor protein II"/>
    <property type="match status" value="2"/>
</dbReference>
<dbReference type="SUPFAM" id="SSF50985">
    <property type="entry name" value="RCC1/BLIP-II"/>
    <property type="match status" value="1"/>
</dbReference>
<dbReference type="InterPro" id="IPR058923">
    <property type="entry name" value="RCC1-like_dom"/>
</dbReference>
<protein>
    <recommendedName>
        <fullName evidence="4">RCC1-like domain-containing protein</fullName>
    </recommendedName>
</protein>
<dbReference type="EMBL" id="CAJPEV010001729">
    <property type="protein sequence ID" value="CAG0894072.1"/>
    <property type="molecule type" value="Genomic_DNA"/>
</dbReference>
<feature type="repeat" description="RCC1" evidence="2">
    <location>
        <begin position="233"/>
        <end position="284"/>
    </location>
</feature>
<dbReference type="GO" id="GO:0031267">
    <property type="term" value="F:small GTPase binding"/>
    <property type="evidence" value="ECO:0007669"/>
    <property type="project" value="TreeGrafter"/>
</dbReference>